<sequence length="458" mass="51381">MPAPTLLPALLVLVAVSAPAAGADAAARVLRTVHLMDPGVPAEPAPTSPSQTKFPELPQPPQEQSPENAHKAIEAWTEKFWAQQAQHEKHAAQDLAPHDNVSLLERLIGQQERDSCGIDRRRFPVPHGYLVVLPAGDNFNASKLLDRPHMANWDLVVLYYGSSPGTFNCSLCKAVYAANGPKWRLTYRFTLLEEWQAYRQRYKAILLPDDDLLMDTCTINKLFSVLVAYDLLMAQASATEQGCALLLFTVVQPSLCPLIWSYTPWAALYQSSANILRFTTFIEIMAPVFQMEFFDSFVRPTLYNAHVGWGLDFVWPFLLKYPRDKIAVVDEVCVVHPYAPNKGGSVYQAEAPYFKKEEEARRFAEYGYFDSEIARRGFWFQAVEVLGAVAKPVRQEGLLETSSKALQLRLGPLFPLLLFGQSCLIVFGCGAVVCLRLRQQMRRRRGQRYNALLANGGV</sequence>
<dbReference type="InParanoid" id="E1Z4V8"/>
<evidence type="ECO:0000256" key="2">
    <source>
        <dbReference type="SAM" id="Phobius"/>
    </source>
</evidence>
<evidence type="ECO:0000256" key="1">
    <source>
        <dbReference type="SAM" id="MobiDB-lite"/>
    </source>
</evidence>
<dbReference type="RefSeq" id="XP_005851517.1">
    <property type="nucleotide sequence ID" value="XM_005851455.1"/>
</dbReference>
<evidence type="ECO:0000256" key="3">
    <source>
        <dbReference type="SAM" id="SignalP"/>
    </source>
</evidence>
<feature type="chain" id="PRO_5003155852" description="Glycosyl transferase 64 domain-containing protein" evidence="3">
    <location>
        <begin position="23"/>
        <end position="458"/>
    </location>
</feature>
<feature type="region of interest" description="Disordered" evidence="1">
    <location>
        <begin position="40"/>
        <end position="69"/>
    </location>
</feature>
<name>E1Z4V8_CHLVA</name>
<dbReference type="OrthoDB" id="514977at2759"/>
<evidence type="ECO:0000313" key="5">
    <source>
        <dbReference type="Proteomes" id="UP000008141"/>
    </source>
</evidence>
<accession>E1Z4V8</accession>
<protein>
    <recommendedName>
        <fullName evidence="6">Glycosyl transferase 64 domain-containing protein</fullName>
    </recommendedName>
</protein>
<reference evidence="4 5" key="1">
    <citation type="journal article" date="2010" name="Plant Cell">
        <title>The Chlorella variabilis NC64A genome reveals adaptation to photosymbiosis, coevolution with viruses, and cryptic sex.</title>
        <authorList>
            <person name="Blanc G."/>
            <person name="Duncan G."/>
            <person name="Agarkova I."/>
            <person name="Borodovsky M."/>
            <person name="Gurnon J."/>
            <person name="Kuo A."/>
            <person name="Lindquist E."/>
            <person name="Lucas S."/>
            <person name="Pangilinan J."/>
            <person name="Polle J."/>
            <person name="Salamov A."/>
            <person name="Terry A."/>
            <person name="Yamada T."/>
            <person name="Dunigan D.D."/>
            <person name="Grigoriev I.V."/>
            <person name="Claverie J.M."/>
            <person name="Van Etten J.L."/>
        </authorList>
    </citation>
    <scope>NUCLEOTIDE SEQUENCE [LARGE SCALE GENOMIC DNA]</scope>
    <source>
        <strain evidence="4 5">NC64A</strain>
    </source>
</reference>
<dbReference type="GeneID" id="17358499"/>
<dbReference type="AlphaFoldDB" id="E1Z4V8"/>
<keyword evidence="5" id="KW-1185">Reference proteome</keyword>
<organism evidence="5">
    <name type="scientific">Chlorella variabilis</name>
    <name type="common">Green alga</name>
    <dbReference type="NCBI Taxonomy" id="554065"/>
    <lineage>
        <taxon>Eukaryota</taxon>
        <taxon>Viridiplantae</taxon>
        <taxon>Chlorophyta</taxon>
        <taxon>core chlorophytes</taxon>
        <taxon>Trebouxiophyceae</taxon>
        <taxon>Chlorellales</taxon>
        <taxon>Chlorellaceae</taxon>
        <taxon>Chlorella clade</taxon>
        <taxon>Chlorella</taxon>
    </lineage>
</organism>
<proteinExistence type="predicted"/>
<feature type="transmembrane region" description="Helical" evidence="2">
    <location>
        <begin position="413"/>
        <end position="435"/>
    </location>
</feature>
<keyword evidence="3" id="KW-0732">Signal</keyword>
<feature type="signal peptide" evidence="3">
    <location>
        <begin position="1"/>
        <end position="22"/>
    </location>
</feature>
<keyword evidence="2" id="KW-0472">Membrane</keyword>
<dbReference type="Pfam" id="PF05212">
    <property type="entry name" value="DUF707"/>
    <property type="match status" value="1"/>
</dbReference>
<dbReference type="KEGG" id="cvr:CHLNCDRAFT_137934"/>
<dbReference type="Proteomes" id="UP000008141">
    <property type="component" value="Unassembled WGS sequence"/>
</dbReference>
<evidence type="ECO:0000313" key="4">
    <source>
        <dbReference type="EMBL" id="EFN59415.1"/>
    </source>
</evidence>
<keyword evidence="2" id="KW-1133">Transmembrane helix</keyword>
<keyword evidence="2" id="KW-0812">Transmembrane</keyword>
<evidence type="ECO:0008006" key="6">
    <source>
        <dbReference type="Google" id="ProtNLM"/>
    </source>
</evidence>
<dbReference type="InterPro" id="IPR007877">
    <property type="entry name" value="DUF707"/>
</dbReference>
<dbReference type="EMBL" id="GL433836">
    <property type="protein sequence ID" value="EFN59415.1"/>
    <property type="molecule type" value="Genomic_DNA"/>
</dbReference>
<gene>
    <name evidence="4" type="ORF">CHLNCDRAFT_137934</name>
</gene>